<keyword evidence="4" id="KW-0808">Transferase</keyword>
<dbReference type="InterPro" id="IPR050482">
    <property type="entry name" value="Sensor_HK_TwoCompSys"/>
</dbReference>
<dbReference type="InterPro" id="IPR036890">
    <property type="entry name" value="HATPase_C_sf"/>
</dbReference>
<keyword evidence="8" id="KW-0902">Two-component regulatory system</keyword>
<keyword evidence="3" id="KW-0597">Phosphoprotein</keyword>
<dbReference type="Pfam" id="PF07730">
    <property type="entry name" value="HisKA_3"/>
    <property type="match status" value="1"/>
</dbReference>
<dbReference type="Proteomes" id="UP000741013">
    <property type="component" value="Unassembled WGS sequence"/>
</dbReference>
<evidence type="ECO:0000256" key="3">
    <source>
        <dbReference type="ARBA" id="ARBA00022553"/>
    </source>
</evidence>
<keyword evidence="12" id="KW-1185">Reference proteome</keyword>
<evidence type="ECO:0000256" key="4">
    <source>
        <dbReference type="ARBA" id="ARBA00022679"/>
    </source>
</evidence>
<keyword evidence="6 11" id="KW-0418">Kinase</keyword>
<sequence length="371" mass="39014">MRNSGGIAPSWVVIQGLGTVLIGFFLLVADDREPWIWAGYAVSAAAWLGFVAVLGRRPRLAVPMLGVSTVAAAALAGPAAGMTATIITSITIGRFAGLTTASGRLITAVVGLDLVLVCGGCLLWDRPAWDTGGATAAVLISALCGLNRRQTDLRVVETEQLLAQTRRAHAEHARAAALDERTRIAREVHDVLAHSLGALGVQLELAEALLAERDDREAALVTIRRSRRLAVDGLGEAREAVAALRQDLPSLPEAVRRLVEVHRRDRGPIELELCGEVIAVPSVATVALTAVTREALTNAAKHAPGVPVGVVLSAGEQCVRLEVSNHVPHAPARSGGFGLTGMRERLELAGGTLNAGPDGGDRWLVTAELRR</sequence>
<organism evidence="11 12">
    <name type="scientific">Amycolatopsis magusensis</name>
    <dbReference type="NCBI Taxonomy" id="882444"/>
    <lineage>
        <taxon>Bacteria</taxon>
        <taxon>Bacillati</taxon>
        <taxon>Actinomycetota</taxon>
        <taxon>Actinomycetes</taxon>
        <taxon>Pseudonocardiales</taxon>
        <taxon>Pseudonocardiaceae</taxon>
        <taxon>Amycolatopsis</taxon>
    </lineage>
</organism>
<evidence type="ECO:0000256" key="5">
    <source>
        <dbReference type="ARBA" id="ARBA00022741"/>
    </source>
</evidence>
<evidence type="ECO:0000256" key="1">
    <source>
        <dbReference type="ARBA" id="ARBA00000085"/>
    </source>
</evidence>
<evidence type="ECO:0000313" key="12">
    <source>
        <dbReference type="Proteomes" id="UP000741013"/>
    </source>
</evidence>
<dbReference type="RefSeq" id="WP_209663772.1">
    <property type="nucleotide sequence ID" value="NZ_JAGGMS010000001.1"/>
</dbReference>
<comment type="caution">
    <text evidence="11">The sequence shown here is derived from an EMBL/GenBank/DDBJ whole genome shotgun (WGS) entry which is preliminary data.</text>
</comment>
<evidence type="ECO:0000313" key="11">
    <source>
        <dbReference type="EMBL" id="MBP2180156.1"/>
    </source>
</evidence>
<feature type="transmembrane region" description="Helical" evidence="9">
    <location>
        <begin position="12"/>
        <end position="29"/>
    </location>
</feature>
<dbReference type="CDD" id="cd16917">
    <property type="entry name" value="HATPase_UhpB-NarQ-NarX-like"/>
    <property type="match status" value="1"/>
</dbReference>
<feature type="transmembrane region" description="Helical" evidence="9">
    <location>
        <begin position="67"/>
        <end position="93"/>
    </location>
</feature>
<evidence type="ECO:0000256" key="2">
    <source>
        <dbReference type="ARBA" id="ARBA00012438"/>
    </source>
</evidence>
<evidence type="ECO:0000259" key="10">
    <source>
        <dbReference type="Pfam" id="PF07730"/>
    </source>
</evidence>
<keyword evidence="7" id="KW-0067">ATP-binding</keyword>
<keyword evidence="5" id="KW-0547">Nucleotide-binding</keyword>
<dbReference type="GO" id="GO:0016301">
    <property type="term" value="F:kinase activity"/>
    <property type="evidence" value="ECO:0007669"/>
    <property type="project" value="UniProtKB-KW"/>
</dbReference>
<feature type="transmembrane region" description="Helical" evidence="9">
    <location>
        <begin position="105"/>
        <end position="124"/>
    </location>
</feature>
<reference evidence="11 12" key="1">
    <citation type="submission" date="2021-03" db="EMBL/GenBank/DDBJ databases">
        <title>Sequencing the genomes of 1000 actinobacteria strains.</title>
        <authorList>
            <person name="Klenk H.-P."/>
        </authorList>
    </citation>
    <scope>NUCLEOTIDE SEQUENCE [LARGE SCALE GENOMIC DNA]</scope>
    <source>
        <strain evidence="11 12">DSM 45510</strain>
    </source>
</reference>
<dbReference type="EMBL" id="JAGGMS010000001">
    <property type="protein sequence ID" value="MBP2180156.1"/>
    <property type="molecule type" value="Genomic_DNA"/>
</dbReference>
<gene>
    <name evidence="11" type="ORF">JOM49_001682</name>
</gene>
<dbReference type="EC" id="2.7.13.3" evidence="2"/>
<feature type="domain" description="Signal transduction histidine kinase subgroup 3 dimerisation and phosphoacceptor" evidence="10">
    <location>
        <begin position="180"/>
        <end position="246"/>
    </location>
</feature>
<proteinExistence type="predicted"/>
<accession>A0ABS4PL69</accession>
<dbReference type="InterPro" id="IPR011712">
    <property type="entry name" value="Sig_transdc_His_kin_sub3_dim/P"/>
</dbReference>
<protein>
    <recommendedName>
        <fullName evidence="2">histidine kinase</fullName>
        <ecNumber evidence="2">2.7.13.3</ecNumber>
    </recommendedName>
</protein>
<dbReference type="Gene3D" id="1.20.5.1930">
    <property type="match status" value="1"/>
</dbReference>
<keyword evidence="9" id="KW-1133">Transmembrane helix</keyword>
<comment type="catalytic activity">
    <reaction evidence="1">
        <text>ATP + protein L-histidine = ADP + protein N-phospho-L-histidine.</text>
        <dbReference type="EC" id="2.7.13.3"/>
    </reaction>
</comment>
<evidence type="ECO:0000256" key="9">
    <source>
        <dbReference type="SAM" id="Phobius"/>
    </source>
</evidence>
<evidence type="ECO:0000256" key="6">
    <source>
        <dbReference type="ARBA" id="ARBA00022777"/>
    </source>
</evidence>
<keyword evidence="9" id="KW-0472">Membrane</keyword>
<name>A0ABS4PL69_9PSEU</name>
<evidence type="ECO:0000256" key="8">
    <source>
        <dbReference type="ARBA" id="ARBA00023012"/>
    </source>
</evidence>
<dbReference type="PANTHER" id="PTHR24421:SF10">
    <property type="entry name" value="NITRATE_NITRITE SENSOR PROTEIN NARQ"/>
    <property type="match status" value="1"/>
</dbReference>
<evidence type="ECO:0000256" key="7">
    <source>
        <dbReference type="ARBA" id="ARBA00022840"/>
    </source>
</evidence>
<dbReference type="Gene3D" id="3.30.565.10">
    <property type="entry name" value="Histidine kinase-like ATPase, C-terminal domain"/>
    <property type="match status" value="1"/>
</dbReference>
<dbReference type="SUPFAM" id="SSF55874">
    <property type="entry name" value="ATPase domain of HSP90 chaperone/DNA topoisomerase II/histidine kinase"/>
    <property type="match status" value="1"/>
</dbReference>
<dbReference type="PANTHER" id="PTHR24421">
    <property type="entry name" value="NITRATE/NITRITE SENSOR PROTEIN NARX-RELATED"/>
    <property type="match status" value="1"/>
</dbReference>
<keyword evidence="9" id="KW-0812">Transmembrane</keyword>
<feature type="transmembrane region" description="Helical" evidence="9">
    <location>
        <begin position="35"/>
        <end position="55"/>
    </location>
</feature>